<dbReference type="RefSeq" id="WP_155065209.1">
    <property type="nucleotide sequence ID" value="NZ_WMIF01000020.1"/>
</dbReference>
<dbReference type="GO" id="GO:0016491">
    <property type="term" value="F:oxidoreductase activity"/>
    <property type="evidence" value="ECO:0007669"/>
    <property type="project" value="UniProtKB-KW"/>
</dbReference>
<sequence length="296" mass="32252">MDISPRQESPAAQLRPAAYTLEVTGKDIAQVEAARAVIPPGTPINIAFLGNEDHAQRVNAARTIRRCGFEPVPIISSRRLRSREDGDALLQALIAEAAPQRFILVGGDPSSPAGPFQDSLALMQSGIVQRHGIRRVGIVAYPEGHPKIAPEELWRALIWKVGFLRDMGCSVEITTQFGFDAEAILAWLQRLRAEGIDVPVRIGVPGPASVGKLLRFARQFGVVTSAEIARRYGLSLTNLLQRVGPERFFDRLAAGLAVQDLGQVRLHLYPFGGFDDGIQWINARLTGAGAEVFGRH</sequence>
<organism evidence="2 3">
    <name type="scientific">Paracoccus limosus</name>
    <dbReference type="NCBI Taxonomy" id="913252"/>
    <lineage>
        <taxon>Bacteria</taxon>
        <taxon>Pseudomonadati</taxon>
        <taxon>Pseudomonadota</taxon>
        <taxon>Alphaproteobacteria</taxon>
        <taxon>Rhodobacterales</taxon>
        <taxon>Paracoccaceae</taxon>
        <taxon>Paracoccus</taxon>
    </lineage>
</organism>
<dbReference type="InterPro" id="IPR029041">
    <property type="entry name" value="FAD-linked_oxidoreductase-like"/>
</dbReference>
<proteinExistence type="predicted"/>
<dbReference type="Gene3D" id="3.20.20.220">
    <property type="match status" value="1"/>
</dbReference>
<dbReference type="GO" id="GO:0035999">
    <property type="term" value="P:tetrahydrofolate interconversion"/>
    <property type="evidence" value="ECO:0007669"/>
    <property type="project" value="UniProtKB-UniPathway"/>
</dbReference>
<evidence type="ECO:0000313" key="2">
    <source>
        <dbReference type="EMBL" id="MTH35662.1"/>
    </source>
</evidence>
<evidence type="ECO:0000313" key="3">
    <source>
        <dbReference type="Proteomes" id="UP000442533"/>
    </source>
</evidence>
<keyword evidence="3" id="KW-1185">Reference proteome</keyword>
<comment type="caution">
    <text evidence="2">The sequence shown here is derived from an EMBL/GenBank/DDBJ whole genome shotgun (WGS) entry which is preliminary data.</text>
</comment>
<evidence type="ECO:0000256" key="1">
    <source>
        <dbReference type="ARBA" id="ARBA00023002"/>
    </source>
</evidence>
<keyword evidence="1" id="KW-0560">Oxidoreductase</keyword>
<dbReference type="UniPathway" id="UPA00193"/>
<dbReference type="OrthoDB" id="9812555at2"/>
<accession>A0A844H4D0</accession>
<reference evidence="2 3" key="1">
    <citation type="submission" date="2019-11" db="EMBL/GenBank/DDBJ databases">
        <authorList>
            <person name="Dong K."/>
        </authorList>
    </citation>
    <scope>NUCLEOTIDE SEQUENCE [LARGE SCALE GENOMIC DNA]</scope>
    <source>
        <strain evidence="2 3">JCM 17370</strain>
    </source>
</reference>
<dbReference type="SUPFAM" id="SSF51730">
    <property type="entry name" value="FAD-linked oxidoreductase"/>
    <property type="match status" value="1"/>
</dbReference>
<gene>
    <name evidence="2" type="ORF">GL279_13720</name>
</gene>
<name>A0A844H4D0_9RHOB</name>
<dbReference type="AlphaFoldDB" id="A0A844H4D0"/>
<dbReference type="Proteomes" id="UP000442533">
    <property type="component" value="Unassembled WGS sequence"/>
</dbReference>
<protein>
    <submittedName>
        <fullName evidence="2">Methylenetetrahydrofolate reductase</fullName>
    </submittedName>
</protein>
<dbReference type="EMBL" id="WMIF01000020">
    <property type="protein sequence ID" value="MTH35662.1"/>
    <property type="molecule type" value="Genomic_DNA"/>
</dbReference>